<evidence type="ECO:0000313" key="18">
    <source>
        <dbReference type="Proteomes" id="UP001337723"/>
    </source>
</evidence>
<keyword evidence="8 14" id="KW-0169">Cobalamin biosynthesis</keyword>
<evidence type="ECO:0000256" key="11">
    <source>
        <dbReference type="ARBA" id="ARBA00022777"/>
    </source>
</evidence>
<dbReference type="SUPFAM" id="SSF52540">
    <property type="entry name" value="P-loop containing nucleoside triphosphate hydrolases"/>
    <property type="match status" value="1"/>
</dbReference>
<dbReference type="GO" id="GO:0005525">
    <property type="term" value="F:GTP binding"/>
    <property type="evidence" value="ECO:0007669"/>
    <property type="project" value="UniProtKB-UniRule"/>
</dbReference>
<comment type="catalytic activity">
    <reaction evidence="2 14">
        <text>adenosylcob(III)inamide phosphate + GTP + H(+) = adenosylcob(III)inamide-GDP + diphosphate</text>
        <dbReference type="Rhea" id="RHEA:22712"/>
        <dbReference type="ChEBI" id="CHEBI:15378"/>
        <dbReference type="ChEBI" id="CHEBI:33019"/>
        <dbReference type="ChEBI" id="CHEBI:37565"/>
        <dbReference type="ChEBI" id="CHEBI:58502"/>
        <dbReference type="ChEBI" id="CHEBI:60487"/>
        <dbReference type="EC" id="2.7.7.62"/>
    </reaction>
</comment>
<dbReference type="EMBL" id="AP027266">
    <property type="protein sequence ID" value="BDW84715.1"/>
    <property type="molecule type" value="Genomic_DNA"/>
</dbReference>
<reference evidence="17 18" key="1">
    <citation type="submission" date="2023-01" db="EMBL/GenBank/DDBJ databases">
        <title>Complete genome sequence of Roseicyclus marinus strain Dej080120_10.</title>
        <authorList>
            <person name="Ueki S."/>
            <person name="Maruyama F."/>
        </authorList>
    </citation>
    <scope>NUCLEOTIDE SEQUENCE [LARGE SCALE GENOMIC DNA]</scope>
    <source>
        <strain evidence="17 18">Dej080120_10</strain>
    </source>
</reference>
<evidence type="ECO:0000256" key="10">
    <source>
        <dbReference type="ARBA" id="ARBA00022741"/>
    </source>
</evidence>
<dbReference type="CDD" id="cd00544">
    <property type="entry name" value="CobU"/>
    <property type="match status" value="1"/>
</dbReference>
<dbReference type="InterPro" id="IPR003203">
    <property type="entry name" value="CobU/CobP"/>
</dbReference>
<comment type="function">
    <text evidence="4 14">Catalyzes ATP-dependent phosphorylation of adenosylcobinamide and addition of GMP to adenosylcobinamide phosphate.</text>
</comment>
<dbReference type="EC" id="2.7.7.62" evidence="14"/>
<keyword evidence="13 14" id="KW-0342">GTP-binding</keyword>
<keyword evidence="9 14" id="KW-0808">Transferase</keyword>
<dbReference type="AlphaFoldDB" id="A0AA48HBF8"/>
<evidence type="ECO:0000256" key="9">
    <source>
        <dbReference type="ARBA" id="ARBA00022679"/>
    </source>
</evidence>
<evidence type="ECO:0000256" key="5">
    <source>
        <dbReference type="ARBA" id="ARBA00004692"/>
    </source>
</evidence>
<evidence type="ECO:0000256" key="16">
    <source>
        <dbReference type="PIRSR" id="PIRSR006135-2"/>
    </source>
</evidence>
<comment type="pathway">
    <text evidence="6 14">Cofactor biosynthesis; adenosylcobalamin biosynthesis; adenosylcobalamin from cob(II)yrinate a,c-diamide: step 5/7.</text>
</comment>
<keyword evidence="18" id="KW-1185">Reference proteome</keyword>
<keyword evidence="11 14" id="KW-0418">Kinase</keyword>
<dbReference type="Pfam" id="PF02283">
    <property type="entry name" value="CobU"/>
    <property type="match status" value="1"/>
</dbReference>
<dbReference type="PANTHER" id="PTHR34848">
    <property type="match status" value="1"/>
</dbReference>
<evidence type="ECO:0000313" key="17">
    <source>
        <dbReference type="EMBL" id="BDW84715.1"/>
    </source>
</evidence>
<feature type="active site" description="GMP-histidine intermediate" evidence="15">
    <location>
        <position position="50"/>
    </location>
</feature>
<accession>A0AA48HBF8</accession>
<keyword evidence="10 14" id="KW-0547">Nucleotide-binding</keyword>
<evidence type="ECO:0000256" key="7">
    <source>
        <dbReference type="ARBA" id="ARBA00007490"/>
    </source>
</evidence>
<dbReference type="GO" id="GO:0005524">
    <property type="term" value="F:ATP binding"/>
    <property type="evidence" value="ECO:0007669"/>
    <property type="project" value="UniProtKB-UniRule"/>
</dbReference>
<dbReference type="Proteomes" id="UP001337723">
    <property type="component" value="Chromosome"/>
</dbReference>
<evidence type="ECO:0000256" key="2">
    <source>
        <dbReference type="ARBA" id="ARBA00000711"/>
    </source>
</evidence>
<evidence type="ECO:0000256" key="1">
    <source>
        <dbReference type="ARBA" id="ARBA00000312"/>
    </source>
</evidence>
<comment type="catalytic activity">
    <reaction evidence="3">
        <text>adenosylcob(III)inamide + GTP = adenosylcob(III)inamide phosphate + GDP + H(+)</text>
        <dbReference type="Rhea" id="RHEA:15765"/>
        <dbReference type="ChEBI" id="CHEBI:2480"/>
        <dbReference type="ChEBI" id="CHEBI:15378"/>
        <dbReference type="ChEBI" id="CHEBI:37565"/>
        <dbReference type="ChEBI" id="CHEBI:58189"/>
        <dbReference type="ChEBI" id="CHEBI:58502"/>
        <dbReference type="EC" id="2.7.1.156"/>
    </reaction>
</comment>
<dbReference type="PIRSF" id="PIRSF006135">
    <property type="entry name" value="CobU"/>
    <property type="match status" value="1"/>
</dbReference>
<feature type="binding site" evidence="16">
    <location>
        <position position="84"/>
    </location>
    <ligand>
        <name>GTP</name>
        <dbReference type="ChEBI" id="CHEBI:37565"/>
    </ligand>
</feature>
<dbReference type="InterPro" id="IPR027417">
    <property type="entry name" value="P-loop_NTPase"/>
</dbReference>
<organism evidence="17 18">
    <name type="scientific">Roseicyclus marinus</name>
    <dbReference type="NCBI Taxonomy" id="2161673"/>
    <lineage>
        <taxon>Bacteria</taxon>
        <taxon>Pseudomonadati</taxon>
        <taxon>Pseudomonadota</taxon>
        <taxon>Alphaproteobacteria</taxon>
        <taxon>Rhodobacterales</taxon>
        <taxon>Roseobacteraceae</taxon>
        <taxon>Roseicyclus</taxon>
    </lineage>
</organism>
<feature type="binding site" evidence="16">
    <location>
        <begin position="34"/>
        <end position="36"/>
    </location>
    <ligand>
        <name>GTP</name>
        <dbReference type="ChEBI" id="CHEBI:37565"/>
    </ligand>
</feature>
<dbReference type="GO" id="GO:0009236">
    <property type="term" value="P:cobalamin biosynthetic process"/>
    <property type="evidence" value="ECO:0007669"/>
    <property type="project" value="UniProtKB-UniRule"/>
</dbReference>
<evidence type="ECO:0000256" key="3">
    <source>
        <dbReference type="ARBA" id="ARBA00001522"/>
    </source>
</evidence>
<protein>
    <recommendedName>
        <fullName evidence="14">Bifunctional adenosylcobalamin biosynthesis protein</fullName>
        <ecNumber evidence="14">2.7.1.156</ecNumber>
        <ecNumber evidence="14">2.7.7.62</ecNumber>
    </recommendedName>
</protein>
<evidence type="ECO:0000256" key="6">
    <source>
        <dbReference type="ARBA" id="ARBA00005159"/>
    </source>
</evidence>
<comment type="catalytic activity">
    <reaction evidence="1 14">
        <text>adenosylcob(III)inamide + ATP = adenosylcob(III)inamide phosphate + ADP + H(+)</text>
        <dbReference type="Rhea" id="RHEA:15769"/>
        <dbReference type="ChEBI" id="CHEBI:2480"/>
        <dbReference type="ChEBI" id="CHEBI:15378"/>
        <dbReference type="ChEBI" id="CHEBI:30616"/>
        <dbReference type="ChEBI" id="CHEBI:58502"/>
        <dbReference type="ChEBI" id="CHEBI:456216"/>
        <dbReference type="EC" id="2.7.1.156"/>
    </reaction>
</comment>
<dbReference type="KEGG" id="rmai:MACH21_08920"/>
<gene>
    <name evidence="17" type="primary">cobP</name>
    <name evidence="17" type="ORF">MACH21_08920</name>
</gene>
<dbReference type="EC" id="2.7.1.156" evidence="14"/>
<evidence type="ECO:0000256" key="12">
    <source>
        <dbReference type="ARBA" id="ARBA00022840"/>
    </source>
</evidence>
<comment type="similarity">
    <text evidence="7 14">Belongs to the CobU/CobP family.</text>
</comment>
<dbReference type="NCBIfam" id="NF004469">
    <property type="entry name" value="PRK05800.1"/>
    <property type="match status" value="1"/>
</dbReference>
<keyword evidence="12 14" id="KW-0067">ATP-binding</keyword>
<dbReference type="GO" id="GO:0008820">
    <property type="term" value="F:cobinamide phosphate guanylyltransferase activity"/>
    <property type="evidence" value="ECO:0007669"/>
    <property type="project" value="UniProtKB-UniRule"/>
</dbReference>
<proteinExistence type="inferred from homology"/>
<feature type="binding site" evidence="16">
    <location>
        <begin position="9"/>
        <end position="16"/>
    </location>
    <ligand>
        <name>GTP</name>
        <dbReference type="ChEBI" id="CHEBI:37565"/>
    </ligand>
</feature>
<dbReference type="Gene3D" id="3.40.50.300">
    <property type="entry name" value="P-loop containing nucleotide triphosphate hydrolases"/>
    <property type="match status" value="1"/>
</dbReference>
<evidence type="ECO:0000256" key="4">
    <source>
        <dbReference type="ARBA" id="ARBA00003889"/>
    </source>
</evidence>
<evidence type="ECO:0000256" key="14">
    <source>
        <dbReference type="PIRNR" id="PIRNR006135"/>
    </source>
</evidence>
<evidence type="ECO:0000256" key="13">
    <source>
        <dbReference type="ARBA" id="ARBA00023134"/>
    </source>
</evidence>
<dbReference type="PANTHER" id="PTHR34848:SF1">
    <property type="entry name" value="BIFUNCTIONAL ADENOSYLCOBALAMIN BIOSYNTHESIS PROTEIN COBU"/>
    <property type="match status" value="1"/>
</dbReference>
<evidence type="ECO:0000256" key="15">
    <source>
        <dbReference type="PIRSR" id="PIRSR006135-1"/>
    </source>
</evidence>
<dbReference type="RefSeq" id="WP_338274806.1">
    <property type="nucleotide sequence ID" value="NZ_AP027266.1"/>
</dbReference>
<comment type="pathway">
    <text evidence="5 14">Cofactor biosynthesis; adenosylcobalamin biosynthesis; adenosylcobalamin from cob(II)yrinate a,c-diamide: step 6/7.</text>
</comment>
<feature type="binding site" evidence="16">
    <location>
        <begin position="51"/>
        <end position="54"/>
    </location>
    <ligand>
        <name>GTP</name>
        <dbReference type="ChEBI" id="CHEBI:37565"/>
    </ligand>
</feature>
<sequence>MAKSILITGGARSGKSLLAERMTLGLGAQAIYIATAEAFDTEMEDRIARHRARRGPEWVTVNAPLDLVGALADSDGQGLPRLVDCLTLWLSNLMLGEQDCESAAAELADLVPRLASPVVFVTNEVGSGIVPENALARAFRDAAGLTNQRLAQTCDEVWFCVSGLPLKVKPQ</sequence>
<evidence type="ECO:0000256" key="8">
    <source>
        <dbReference type="ARBA" id="ARBA00022573"/>
    </source>
</evidence>
<name>A0AA48HBF8_9RHOB</name>
<dbReference type="GO" id="GO:0043752">
    <property type="term" value="F:adenosylcobinamide kinase activity"/>
    <property type="evidence" value="ECO:0007669"/>
    <property type="project" value="UniProtKB-EC"/>
</dbReference>